<keyword evidence="1" id="KW-1133">Transmembrane helix</keyword>
<feature type="transmembrane region" description="Helical" evidence="1">
    <location>
        <begin position="20"/>
        <end position="44"/>
    </location>
</feature>
<dbReference type="Proteomes" id="UP001169764">
    <property type="component" value="Unassembled WGS sequence"/>
</dbReference>
<keyword evidence="3" id="KW-1185">Reference proteome</keyword>
<dbReference type="EMBL" id="JAUOTP010000004">
    <property type="protein sequence ID" value="MDO6415074.1"/>
    <property type="molecule type" value="Genomic_DNA"/>
</dbReference>
<keyword evidence="1" id="KW-0472">Membrane</keyword>
<evidence type="ECO:0000256" key="1">
    <source>
        <dbReference type="SAM" id="Phobius"/>
    </source>
</evidence>
<protein>
    <submittedName>
        <fullName evidence="2">Uncharacterized protein</fullName>
    </submittedName>
</protein>
<comment type="caution">
    <text evidence="2">The sequence shown here is derived from an EMBL/GenBank/DDBJ whole genome shotgun (WGS) entry which is preliminary data.</text>
</comment>
<name>A0ABT8Y9S3_9SPHN</name>
<sequence>MVGLTLAIGDFMMLLISAALWTGGGFALIALAGIGALGGLVLLVRRLRR</sequence>
<evidence type="ECO:0000313" key="3">
    <source>
        <dbReference type="Proteomes" id="UP001169764"/>
    </source>
</evidence>
<keyword evidence="1" id="KW-0812">Transmembrane</keyword>
<gene>
    <name evidence="2" type="ORF">Q4F19_11845</name>
</gene>
<evidence type="ECO:0000313" key="2">
    <source>
        <dbReference type="EMBL" id="MDO6415074.1"/>
    </source>
</evidence>
<reference evidence="2" key="1">
    <citation type="submission" date="2023-07" db="EMBL/GenBank/DDBJ databases">
        <authorList>
            <person name="Kim M."/>
        </authorList>
    </citation>
    <scope>NUCLEOTIDE SEQUENCE</scope>
    <source>
        <strain evidence="2">BIUV-7</strain>
    </source>
</reference>
<organism evidence="2 3">
    <name type="scientific">Sphingomonas natans</name>
    <dbReference type="NCBI Taxonomy" id="3063330"/>
    <lineage>
        <taxon>Bacteria</taxon>
        <taxon>Pseudomonadati</taxon>
        <taxon>Pseudomonadota</taxon>
        <taxon>Alphaproteobacteria</taxon>
        <taxon>Sphingomonadales</taxon>
        <taxon>Sphingomonadaceae</taxon>
        <taxon>Sphingomonas</taxon>
    </lineage>
</organism>
<accession>A0ABT8Y9S3</accession>
<proteinExistence type="predicted"/>